<evidence type="ECO:0000313" key="10">
    <source>
        <dbReference type="Proteomes" id="UP000246132"/>
    </source>
</evidence>
<dbReference type="PANTHER" id="PTHR43738:SF1">
    <property type="entry name" value="HEMIN TRANSPORT SYSTEM PERMEASE PROTEIN HRTB-RELATED"/>
    <property type="match status" value="1"/>
</dbReference>
<sequence length="391" mass="41291">MTALLGALIGRLPIGWLQLIHSRTRLAAAMAGVAFANILVLVQLGIMGSLNNSILISYGLLNADIMISAENANTLTEGDNVARQRMFQALGVPGVQSAMPFYVATADWERADGTSTAFVTFGIDPEKGDYLDAGLAPFAPRLRLRDSAVVDRLARNMDASALETLGPDDPLRFEVRGVTLSAIDSFAAGGGFAGDGYMLVSDQTFHRIFPNRSTGAPDHILIKIAPDADPGVVLAALQAQFDGTGLRVRSFADAALEDQDYQTTERPTGLIFGFGVVIGVLVGIVIVYQILSTDVADHLAEYATFKAMGYGQSMFLGIVLEQAVILGILGFVPGIAVSWLLYEMLGAMTGLPVELTFATTAAVFVGTIIACLVSGAIATRRLAAADPADLF</sequence>
<feature type="transmembrane region" description="Helical" evidence="7">
    <location>
        <begin position="354"/>
        <end position="377"/>
    </location>
</feature>
<dbReference type="Proteomes" id="UP000246132">
    <property type="component" value="Unassembled WGS sequence"/>
</dbReference>
<dbReference type="PANTHER" id="PTHR43738">
    <property type="entry name" value="ABC TRANSPORTER, MEMBRANE PROTEIN"/>
    <property type="match status" value="1"/>
</dbReference>
<keyword evidence="5 7" id="KW-1133">Transmembrane helix</keyword>
<evidence type="ECO:0000256" key="3">
    <source>
        <dbReference type="ARBA" id="ARBA00022475"/>
    </source>
</evidence>
<dbReference type="AlphaFoldDB" id="A0A3A8AGQ3"/>
<evidence type="ECO:0000256" key="7">
    <source>
        <dbReference type="SAM" id="Phobius"/>
    </source>
</evidence>
<gene>
    <name evidence="9" type="ORF">DEM25_014800</name>
</gene>
<name>A0A3A8AGQ3_9HYPH</name>
<dbReference type="Pfam" id="PF02687">
    <property type="entry name" value="FtsX"/>
    <property type="match status" value="1"/>
</dbReference>
<accession>A0A3A8AGQ3</accession>
<feature type="domain" description="ABC3 transporter permease C-terminal" evidence="8">
    <location>
        <begin position="275"/>
        <end position="386"/>
    </location>
</feature>
<keyword evidence="3" id="KW-1003">Cell membrane</keyword>
<evidence type="ECO:0000259" key="8">
    <source>
        <dbReference type="Pfam" id="PF02687"/>
    </source>
</evidence>
<evidence type="ECO:0000313" key="9">
    <source>
        <dbReference type="EMBL" id="RKF05844.1"/>
    </source>
</evidence>
<dbReference type="InterPro" id="IPR005891">
    <property type="entry name" value="DevC"/>
</dbReference>
<evidence type="ECO:0000256" key="5">
    <source>
        <dbReference type="ARBA" id="ARBA00022989"/>
    </source>
</evidence>
<dbReference type="InterPro" id="IPR051125">
    <property type="entry name" value="ABC-4/HrtB_transporter"/>
</dbReference>
<comment type="caution">
    <text evidence="9">The sequence shown here is derived from an EMBL/GenBank/DDBJ whole genome shotgun (WGS) entry which is preliminary data.</text>
</comment>
<reference evidence="9 10" key="1">
    <citation type="journal article" date="2018" name="Int. J. Syst. Bacteriol.">
        <title>Oceaniradius stylonemae gen. nov., sp. nov., isolated from a red alga, Stylonema cornu-cervi.</title>
        <authorList>
            <person name="Jeong S."/>
        </authorList>
    </citation>
    <scope>NUCLEOTIDE SEQUENCE [LARGE SCALE GENOMIC DNA]</scope>
    <source>
        <strain evidence="9 10">StC1</strain>
    </source>
</reference>
<feature type="transmembrane region" description="Helical" evidence="7">
    <location>
        <begin position="323"/>
        <end position="342"/>
    </location>
</feature>
<proteinExistence type="predicted"/>
<dbReference type="InterPro" id="IPR003838">
    <property type="entry name" value="ABC3_permease_C"/>
</dbReference>
<evidence type="ECO:0000256" key="1">
    <source>
        <dbReference type="ARBA" id="ARBA00004651"/>
    </source>
</evidence>
<dbReference type="PIRSF" id="PIRSF031773">
    <property type="entry name" value="DevC"/>
    <property type="match status" value="1"/>
</dbReference>
<keyword evidence="10" id="KW-1185">Reference proteome</keyword>
<keyword evidence="2" id="KW-0813">Transport</keyword>
<organism evidence="9 10">
    <name type="scientific">Oceaniradius stylonematis</name>
    <dbReference type="NCBI Taxonomy" id="2184161"/>
    <lineage>
        <taxon>Bacteria</taxon>
        <taxon>Pseudomonadati</taxon>
        <taxon>Pseudomonadota</taxon>
        <taxon>Alphaproteobacteria</taxon>
        <taxon>Hyphomicrobiales</taxon>
        <taxon>Ahrensiaceae</taxon>
        <taxon>Oceaniradius</taxon>
    </lineage>
</organism>
<protein>
    <submittedName>
        <fullName evidence="9">FtsX-like permease family protein</fullName>
    </submittedName>
</protein>
<evidence type="ECO:0000256" key="6">
    <source>
        <dbReference type="ARBA" id="ARBA00023136"/>
    </source>
</evidence>
<evidence type="ECO:0000256" key="2">
    <source>
        <dbReference type="ARBA" id="ARBA00022448"/>
    </source>
</evidence>
<feature type="transmembrane region" description="Helical" evidence="7">
    <location>
        <begin position="26"/>
        <end position="46"/>
    </location>
</feature>
<dbReference type="EMBL" id="QFWV02000008">
    <property type="protein sequence ID" value="RKF05844.1"/>
    <property type="molecule type" value="Genomic_DNA"/>
</dbReference>
<dbReference type="OrthoDB" id="180999at2"/>
<comment type="subcellular location">
    <subcellularLocation>
        <location evidence="1">Cell membrane</location>
        <topology evidence="1">Multi-pass membrane protein</topology>
    </subcellularLocation>
</comment>
<keyword evidence="4 7" id="KW-0812">Transmembrane</keyword>
<dbReference type="RefSeq" id="WP_109768208.1">
    <property type="nucleotide sequence ID" value="NZ_CP159474.1"/>
</dbReference>
<keyword evidence="6 7" id="KW-0472">Membrane</keyword>
<feature type="transmembrane region" description="Helical" evidence="7">
    <location>
        <begin position="270"/>
        <end position="291"/>
    </location>
</feature>
<dbReference type="GO" id="GO:0005886">
    <property type="term" value="C:plasma membrane"/>
    <property type="evidence" value="ECO:0007669"/>
    <property type="project" value="UniProtKB-SubCell"/>
</dbReference>
<evidence type="ECO:0000256" key="4">
    <source>
        <dbReference type="ARBA" id="ARBA00022692"/>
    </source>
</evidence>